<comment type="caution">
    <text evidence="1">The sequence shown here is derived from an EMBL/GenBank/DDBJ whole genome shotgun (WGS) entry which is preliminary data.</text>
</comment>
<sequence length="138" mass="15256">MWLKGYDNCVNGSYVPNSLSTSNGVALCQHMIQYIDNNWYGGSNPVDVAGGIYKYLKTQGVNHFPTVESSSFALVFSCVSSFNKPYILLIQNHGKYGNHWVTGYGYNDTGSYSYAVVNDGWGSSGIQINLSYESQIIH</sequence>
<keyword evidence="2" id="KW-1185">Reference proteome</keyword>
<dbReference type="AlphaFoldDB" id="A0AAP2RG61"/>
<dbReference type="RefSeq" id="WP_231061323.1">
    <property type="nucleotide sequence ID" value="NZ_JAJNOR010000001.1"/>
</dbReference>
<gene>
    <name evidence="1" type="ORF">LQE92_01930</name>
</gene>
<evidence type="ECO:0000313" key="1">
    <source>
        <dbReference type="EMBL" id="MCD2491386.1"/>
    </source>
</evidence>
<proteinExistence type="predicted"/>
<dbReference type="Proteomes" id="UP001299265">
    <property type="component" value="Unassembled WGS sequence"/>
</dbReference>
<name>A0AAP2RG61_9FIRM</name>
<organism evidence="1 2">
    <name type="scientific">Lientehia hominis</name>
    <dbReference type="NCBI Taxonomy" id="2897778"/>
    <lineage>
        <taxon>Bacteria</taxon>
        <taxon>Bacillati</taxon>
        <taxon>Bacillota</taxon>
        <taxon>Clostridia</taxon>
        <taxon>Lachnospirales</taxon>
        <taxon>Lachnospiraceae</taxon>
        <taxon>Lientehia</taxon>
    </lineage>
</organism>
<protein>
    <submittedName>
        <fullName evidence="1">Uncharacterized protein</fullName>
    </submittedName>
</protein>
<evidence type="ECO:0000313" key="2">
    <source>
        <dbReference type="Proteomes" id="UP001299265"/>
    </source>
</evidence>
<reference evidence="1 2" key="1">
    <citation type="submission" date="2021-11" db="EMBL/GenBank/DDBJ databases">
        <title>Lacrimispora sp. nov. NSJ-141 isolated from human feces.</title>
        <authorList>
            <person name="Abdugheni R."/>
        </authorList>
    </citation>
    <scope>NUCLEOTIDE SEQUENCE [LARGE SCALE GENOMIC DNA]</scope>
    <source>
        <strain evidence="1 2">NSJ-141</strain>
    </source>
</reference>
<dbReference type="EMBL" id="JAJNOR010000001">
    <property type="protein sequence ID" value="MCD2491386.1"/>
    <property type="molecule type" value="Genomic_DNA"/>
</dbReference>
<accession>A0AAP2RG61</accession>